<evidence type="ECO:0000313" key="4">
    <source>
        <dbReference type="Proteomes" id="UP001397290"/>
    </source>
</evidence>
<reference evidence="3 4" key="1">
    <citation type="submission" date="2020-02" db="EMBL/GenBank/DDBJ databases">
        <title>Comparative genomics of the hypocrealean fungal genus Beauvera.</title>
        <authorList>
            <person name="Showalter D.N."/>
            <person name="Bushley K.E."/>
            <person name="Rehner S.A."/>
        </authorList>
    </citation>
    <scope>NUCLEOTIDE SEQUENCE [LARGE SCALE GENOMIC DNA]</scope>
    <source>
        <strain evidence="3 4">ARSEF4384</strain>
    </source>
</reference>
<gene>
    <name evidence="3" type="ORF">G3M48_003949</name>
</gene>
<proteinExistence type="predicted"/>
<dbReference type="PROSITE" id="PS50097">
    <property type="entry name" value="BTB"/>
    <property type="match status" value="1"/>
</dbReference>
<dbReference type="SUPFAM" id="SSF54695">
    <property type="entry name" value="POZ domain"/>
    <property type="match status" value="1"/>
</dbReference>
<evidence type="ECO:0000313" key="3">
    <source>
        <dbReference type="EMBL" id="KAK8145829.1"/>
    </source>
</evidence>
<sequence>MWRSIDKPHTLDWLSSKQFKFVVGPEGQEFMVHSALVAEQSKPLHAVITNGMRGSLEGIVKWPHVDVATFKRFSEYLYTGDFMSPCFVPSADVPSDKTRKASHLGRIEDVQIIEKAYSRFQFRRRYVFQHHPLIYVPHPDWDDVYDNGDCSEVFSSVANVYIFAHYYDLQRLMTFCRAKIHSLMSLAHDREEVIDLLQLCKDQPAAAGLKELVFEYCALSLHWFLTHKWFHTILEEYPEASLRIIKKMKSFNTLYGRDRSNIGIKDPEGDSSDSEANWYREGAED</sequence>
<dbReference type="Proteomes" id="UP001397290">
    <property type="component" value="Unassembled WGS sequence"/>
</dbReference>
<dbReference type="CDD" id="cd18186">
    <property type="entry name" value="BTB_POZ_ZBTB_KLHL-like"/>
    <property type="match status" value="1"/>
</dbReference>
<evidence type="ECO:0000259" key="2">
    <source>
        <dbReference type="PROSITE" id="PS50097"/>
    </source>
</evidence>
<keyword evidence="4" id="KW-1185">Reference proteome</keyword>
<feature type="domain" description="BTB" evidence="2">
    <location>
        <begin position="17"/>
        <end position="86"/>
    </location>
</feature>
<evidence type="ECO:0000256" key="1">
    <source>
        <dbReference type="SAM" id="MobiDB-lite"/>
    </source>
</evidence>
<protein>
    <recommendedName>
        <fullName evidence="2">BTB domain-containing protein</fullName>
    </recommendedName>
</protein>
<dbReference type="AlphaFoldDB" id="A0AAW0RU66"/>
<dbReference type="EMBL" id="JAAHCF010000257">
    <property type="protein sequence ID" value="KAK8145829.1"/>
    <property type="molecule type" value="Genomic_DNA"/>
</dbReference>
<dbReference type="InterPro" id="IPR000210">
    <property type="entry name" value="BTB/POZ_dom"/>
</dbReference>
<dbReference type="Gene3D" id="3.30.710.10">
    <property type="entry name" value="Potassium Channel Kv1.1, Chain A"/>
    <property type="match status" value="1"/>
</dbReference>
<feature type="region of interest" description="Disordered" evidence="1">
    <location>
        <begin position="263"/>
        <end position="285"/>
    </location>
</feature>
<organism evidence="3 4">
    <name type="scientific">Beauveria asiatica</name>
    <dbReference type="NCBI Taxonomy" id="1069075"/>
    <lineage>
        <taxon>Eukaryota</taxon>
        <taxon>Fungi</taxon>
        <taxon>Dikarya</taxon>
        <taxon>Ascomycota</taxon>
        <taxon>Pezizomycotina</taxon>
        <taxon>Sordariomycetes</taxon>
        <taxon>Hypocreomycetidae</taxon>
        <taxon>Hypocreales</taxon>
        <taxon>Cordycipitaceae</taxon>
        <taxon>Beauveria</taxon>
    </lineage>
</organism>
<dbReference type="PANTHER" id="PTHR47843">
    <property type="entry name" value="BTB DOMAIN-CONTAINING PROTEIN-RELATED"/>
    <property type="match status" value="1"/>
</dbReference>
<comment type="caution">
    <text evidence="3">The sequence shown here is derived from an EMBL/GenBank/DDBJ whole genome shotgun (WGS) entry which is preliminary data.</text>
</comment>
<name>A0AAW0RU66_9HYPO</name>
<accession>A0AAW0RU66</accession>
<dbReference type="InterPro" id="IPR011333">
    <property type="entry name" value="SKP1/BTB/POZ_sf"/>
</dbReference>